<evidence type="ECO:0000256" key="8">
    <source>
        <dbReference type="ARBA" id="ARBA00023016"/>
    </source>
</evidence>
<dbReference type="FunFam" id="3.40.50.300:FF:000374">
    <property type="entry name" value="ATP-dependent RNA helicase DeaD"/>
    <property type="match status" value="1"/>
</dbReference>
<evidence type="ECO:0000259" key="13">
    <source>
        <dbReference type="PROSITE" id="PS51194"/>
    </source>
</evidence>
<dbReference type="SMART" id="SM00487">
    <property type="entry name" value="DEXDc"/>
    <property type="match status" value="1"/>
</dbReference>
<dbReference type="GO" id="GO:0070417">
    <property type="term" value="P:cellular response to cold"/>
    <property type="evidence" value="ECO:0007669"/>
    <property type="project" value="InterPro"/>
</dbReference>
<dbReference type="InterPro" id="IPR005580">
    <property type="entry name" value="DbpA/CsdA_RNA-bd_dom"/>
</dbReference>
<name>A0A2U8DFA6_9GAMM</name>
<dbReference type="InterPro" id="IPR014014">
    <property type="entry name" value="RNA_helicase_DEAD_Q_motif"/>
</dbReference>
<evidence type="ECO:0000256" key="10">
    <source>
        <dbReference type="HAMAP-Rule" id="MF_00964"/>
    </source>
</evidence>
<dbReference type="GO" id="GO:0000027">
    <property type="term" value="P:ribosomal large subunit assembly"/>
    <property type="evidence" value="ECO:0007669"/>
    <property type="project" value="UniProtKB-UniRule"/>
</dbReference>
<dbReference type="InterPro" id="IPR050547">
    <property type="entry name" value="DEAD_box_RNA_helicases"/>
</dbReference>
<accession>A0A2U8DFA6</accession>
<dbReference type="PROSITE" id="PS51195">
    <property type="entry name" value="Q_MOTIF"/>
    <property type="match status" value="1"/>
</dbReference>
<dbReference type="RefSeq" id="WP_158341194.1">
    <property type="nucleotide sequence ID" value="NZ_CP029161.1"/>
</dbReference>
<dbReference type="PANTHER" id="PTHR47963">
    <property type="entry name" value="DEAD-BOX ATP-DEPENDENT RNA HELICASE 47, MITOCHONDRIAL"/>
    <property type="match status" value="1"/>
</dbReference>
<evidence type="ECO:0000313" key="15">
    <source>
        <dbReference type="EMBL" id="AWH90423.1"/>
    </source>
</evidence>
<evidence type="ECO:0000256" key="1">
    <source>
        <dbReference type="ARBA" id="ARBA00004496"/>
    </source>
</evidence>
<dbReference type="PANTHER" id="PTHR47963:SF8">
    <property type="entry name" value="ATP-DEPENDENT RNA HELICASE DEAD"/>
    <property type="match status" value="1"/>
</dbReference>
<dbReference type="HAMAP" id="MF_00964">
    <property type="entry name" value="DEAD_helicase_DeaD"/>
    <property type="match status" value="1"/>
</dbReference>
<sequence>MTHIESTFSFLGLNPFLIKSLNEMGYVKPSPIQSSCIPLLLAGKDVLGMAQTGSGKTAAFSLPLLHNINVDLKFPQILVLAPTRELAVQVAEAFSVFSKYMKGINVLPLYGGQRYELQLRALRQGPQIVVGTPGRLLDHLKRGTLNLSNLHSLVLDEADEMLRMGFIEDVETIMSKIPKEHQTALFSATMPEAIRRISKRFMKQAQEVKIQSNITTRPDIKQSYWMVYGKKTDALIRFLEVEDFSATIIFVKTKNATLEVSEALERNGYNSAALNGDMNQALREQTLERLKNGRLDILIATDVAARGLDVDRISFVINYDIPMDSESYVHRIGRTGRAGRAGRALLFVEYRERRLLRNIERTINQSIPEVQLPNIELLCQKRLEQFSKRVQQQLESRDLNEYIDLLDKLYSPNDVDVKTLAAALLKMAQGERSLIIKKDLFKRPSKDFRLKNDRRYEENRSYRLRRDYRNAKDIDLYRLEVGRNDGVEVRHIVGAIANEANISSRDIGNIKLFSSYTLIELPKSLSQDLFKSLIRTKILNKSINIKLLRNVKSYDNRKNNRTVLSKEKNYKRRFSEINSNQSNNVKNELKKSFFRRKNI</sequence>
<evidence type="ECO:0000256" key="5">
    <source>
        <dbReference type="ARBA" id="ARBA00022806"/>
    </source>
</evidence>
<comment type="catalytic activity">
    <reaction evidence="9 10">
        <text>ATP + H2O = ADP + phosphate + H(+)</text>
        <dbReference type="Rhea" id="RHEA:13065"/>
        <dbReference type="ChEBI" id="CHEBI:15377"/>
        <dbReference type="ChEBI" id="CHEBI:15378"/>
        <dbReference type="ChEBI" id="CHEBI:30616"/>
        <dbReference type="ChEBI" id="CHEBI:43474"/>
        <dbReference type="ChEBI" id="CHEBI:456216"/>
        <dbReference type="EC" id="3.6.4.13"/>
    </reaction>
</comment>
<dbReference type="InterPro" id="IPR028618">
    <property type="entry name" value="DEAD_helicase_DeaD"/>
</dbReference>
<keyword evidence="3 10" id="KW-0547">Nucleotide-binding</keyword>
<dbReference type="GO" id="GO:0003724">
    <property type="term" value="F:RNA helicase activity"/>
    <property type="evidence" value="ECO:0007669"/>
    <property type="project" value="UniProtKB-UniRule"/>
</dbReference>
<evidence type="ECO:0000259" key="12">
    <source>
        <dbReference type="PROSITE" id="PS51192"/>
    </source>
</evidence>
<dbReference type="Gene3D" id="3.40.50.300">
    <property type="entry name" value="P-loop containing nucleotide triphosphate hydrolases"/>
    <property type="match status" value="2"/>
</dbReference>
<dbReference type="FunFam" id="3.30.70.330:FF:000068">
    <property type="entry name" value="ATP-dependent RNA helicase DeaD"/>
    <property type="match status" value="1"/>
</dbReference>
<evidence type="ECO:0000259" key="14">
    <source>
        <dbReference type="PROSITE" id="PS51195"/>
    </source>
</evidence>
<evidence type="ECO:0000256" key="11">
    <source>
        <dbReference type="PROSITE-ProRule" id="PRU00552"/>
    </source>
</evidence>
<dbReference type="CDD" id="cd12499">
    <property type="entry name" value="RRM_EcCsdA_like"/>
    <property type="match status" value="1"/>
</dbReference>
<dbReference type="GO" id="GO:0033592">
    <property type="term" value="F:RNA strand annealing activity"/>
    <property type="evidence" value="ECO:0007669"/>
    <property type="project" value="TreeGrafter"/>
</dbReference>
<evidence type="ECO:0000256" key="4">
    <source>
        <dbReference type="ARBA" id="ARBA00022801"/>
    </source>
</evidence>
<keyword evidence="6 10" id="KW-0067">ATP-binding</keyword>
<dbReference type="Gene3D" id="3.30.70.330">
    <property type="match status" value="1"/>
</dbReference>
<evidence type="ECO:0000313" key="16">
    <source>
        <dbReference type="Proteomes" id="UP000244884"/>
    </source>
</evidence>
<dbReference type="FunFam" id="3.40.50.300:FF:000108">
    <property type="entry name" value="ATP-dependent RNA helicase RhlE"/>
    <property type="match status" value="1"/>
</dbReference>
<dbReference type="InterPro" id="IPR001650">
    <property type="entry name" value="Helicase_C-like"/>
</dbReference>
<evidence type="ECO:0000256" key="2">
    <source>
        <dbReference type="ARBA" id="ARBA00022490"/>
    </source>
</evidence>
<dbReference type="InterPro" id="IPR011545">
    <property type="entry name" value="DEAD/DEAH_box_helicase_dom"/>
</dbReference>
<dbReference type="CDD" id="cd00268">
    <property type="entry name" value="DEADc"/>
    <property type="match status" value="1"/>
</dbReference>
<dbReference type="PROSITE" id="PS51192">
    <property type="entry name" value="HELICASE_ATP_BIND_1"/>
    <property type="match status" value="1"/>
</dbReference>
<keyword evidence="8 10" id="KW-0346">Stress response</keyword>
<evidence type="ECO:0000256" key="9">
    <source>
        <dbReference type="ARBA" id="ARBA00047984"/>
    </source>
</evidence>
<evidence type="ECO:0000256" key="6">
    <source>
        <dbReference type="ARBA" id="ARBA00022840"/>
    </source>
</evidence>
<dbReference type="SMART" id="SM00490">
    <property type="entry name" value="HELICc"/>
    <property type="match status" value="1"/>
</dbReference>
<dbReference type="EMBL" id="CP029161">
    <property type="protein sequence ID" value="AWH90423.1"/>
    <property type="molecule type" value="Genomic_DNA"/>
</dbReference>
<evidence type="ECO:0000256" key="7">
    <source>
        <dbReference type="ARBA" id="ARBA00022884"/>
    </source>
</evidence>
<organism evidence="15 16">
    <name type="scientific">Buchnera aphidicola</name>
    <name type="common">Melanaphis sacchari</name>
    <dbReference type="NCBI Taxonomy" id="2173854"/>
    <lineage>
        <taxon>Bacteria</taxon>
        <taxon>Pseudomonadati</taxon>
        <taxon>Pseudomonadota</taxon>
        <taxon>Gammaproteobacteria</taxon>
        <taxon>Enterobacterales</taxon>
        <taxon>Erwiniaceae</taxon>
        <taxon>Buchnera</taxon>
    </lineage>
</organism>
<keyword evidence="4 10" id="KW-0378">Hydrolase</keyword>
<proteinExistence type="inferred from homology"/>
<feature type="domain" description="Helicase C-terminal" evidence="13">
    <location>
        <begin position="231"/>
        <end position="378"/>
    </location>
</feature>
<dbReference type="AlphaFoldDB" id="A0A2U8DFA6"/>
<dbReference type="Pfam" id="PF00270">
    <property type="entry name" value="DEAD"/>
    <property type="match status" value="1"/>
</dbReference>
<keyword evidence="5 10" id="KW-0347">Helicase</keyword>
<comment type="similarity">
    <text evidence="10">Belongs to the DEAD box helicase family. DeaD/CsdA subfamily.</text>
</comment>
<keyword evidence="2 10" id="KW-0963">Cytoplasm</keyword>
<dbReference type="PROSITE" id="PS51194">
    <property type="entry name" value="HELICASE_CTER"/>
    <property type="match status" value="1"/>
</dbReference>
<feature type="domain" description="DEAD-box RNA helicase Q" evidence="14">
    <location>
        <begin position="6"/>
        <end position="34"/>
    </location>
</feature>
<dbReference type="InterPro" id="IPR044742">
    <property type="entry name" value="DEAD/DEAH_RhlB"/>
</dbReference>
<reference evidence="15 16" key="1">
    <citation type="submission" date="2018-04" db="EMBL/GenBank/DDBJ databases">
        <title>Genome sequence of Buchnera aphidicola from Melaphis sacchari.</title>
        <authorList>
            <person name="Geib S.M."/>
            <person name="Palmer N.A."/>
            <person name="Sattler S.E."/>
            <person name="Sarath G."/>
        </authorList>
    </citation>
    <scope>NUCLEOTIDE SEQUENCE [LARGE SCALE GENOMIC DNA]</scope>
    <source>
        <strain evidence="15 16">LSU</strain>
    </source>
</reference>
<dbReference type="CDD" id="cd18787">
    <property type="entry name" value="SF2_C_DEAD"/>
    <property type="match status" value="1"/>
</dbReference>
<dbReference type="InterPro" id="IPR057325">
    <property type="entry name" value="DeaD_dimer"/>
</dbReference>
<dbReference type="SUPFAM" id="SSF52540">
    <property type="entry name" value="P-loop containing nucleoside triphosphate hydrolases"/>
    <property type="match status" value="1"/>
</dbReference>
<dbReference type="EC" id="3.6.4.13" evidence="10"/>
<dbReference type="InterPro" id="IPR012677">
    <property type="entry name" value="Nucleotide-bd_a/b_plait_sf"/>
</dbReference>
<dbReference type="GO" id="GO:0006401">
    <property type="term" value="P:RNA catabolic process"/>
    <property type="evidence" value="ECO:0007669"/>
    <property type="project" value="UniProtKB-UniRule"/>
</dbReference>
<dbReference type="Pfam" id="PF03880">
    <property type="entry name" value="DbpA"/>
    <property type="match status" value="1"/>
</dbReference>
<dbReference type="Pfam" id="PF00271">
    <property type="entry name" value="Helicase_C"/>
    <property type="match status" value="1"/>
</dbReference>
<dbReference type="InterPro" id="IPR027417">
    <property type="entry name" value="P-loop_NTPase"/>
</dbReference>
<gene>
    <name evidence="10" type="primary">deaD</name>
    <name evidence="10" type="synonym">csdA</name>
    <name evidence="15" type="ORF">DD681_01185</name>
</gene>
<dbReference type="Proteomes" id="UP000244884">
    <property type="component" value="Chromosome"/>
</dbReference>
<feature type="domain" description="Helicase ATP-binding" evidence="12">
    <location>
        <begin position="37"/>
        <end position="208"/>
    </location>
</feature>
<comment type="subcellular location">
    <subcellularLocation>
        <location evidence="1 10">Cytoplasm</location>
    </subcellularLocation>
</comment>
<dbReference type="GO" id="GO:0016887">
    <property type="term" value="F:ATP hydrolysis activity"/>
    <property type="evidence" value="ECO:0007669"/>
    <property type="project" value="RHEA"/>
</dbReference>
<dbReference type="InterPro" id="IPR014001">
    <property type="entry name" value="Helicase_ATP-bd"/>
</dbReference>
<comment type="function">
    <text evidence="10">DEAD-box RNA helicase involved in various cellular processes at low temperature, including ribosome biogenesis, mRNA degradation and translation initiation.</text>
</comment>
<dbReference type="GO" id="GO:0005829">
    <property type="term" value="C:cytosol"/>
    <property type="evidence" value="ECO:0007669"/>
    <property type="project" value="TreeGrafter"/>
</dbReference>
<dbReference type="InterPro" id="IPR034415">
    <property type="entry name" value="CsdA_RRM"/>
</dbReference>
<dbReference type="PROSITE" id="PS00039">
    <property type="entry name" value="DEAD_ATP_HELICASE"/>
    <property type="match status" value="1"/>
</dbReference>
<feature type="short sequence motif" description="Q motif" evidence="11">
    <location>
        <begin position="6"/>
        <end position="34"/>
    </location>
</feature>
<keyword evidence="7 10" id="KW-0694">RNA-binding</keyword>
<dbReference type="OrthoDB" id="9805696at2"/>
<dbReference type="GO" id="GO:0005524">
    <property type="term" value="F:ATP binding"/>
    <property type="evidence" value="ECO:0007669"/>
    <property type="project" value="UniProtKB-UniRule"/>
</dbReference>
<evidence type="ECO:0000256" key="3">
    <source>
        <dbReference type="ARBA" id="ARBA00022741"/>
    </source>
</evidence>
<dbReference type="GO" id="GO:0005840">
    <property type="term" value="C:ribosome"/>
    <property type="evidence" value="ECO:0007669"/>
    <property type="project" value="TreeGrafter"/>
</dbReference>
<protein>
    <recommendedName>
        <fullName evidence="10">ATP-dependent RNA helicase DeaD</fullName>
        <ecNumber evidence="10">3.6.4.13</ecNumber>
    </recommendedName>
    <alternativeName>
        <fullName evidence="10">Cold-shock DEAD box protein A</fullName>
    </alternativeName>
</protein>
<dbReference type="Pfam" id="PF25399">
    <property type="entry name" value="DeaD_dimer"/>
    <property type="match status" value="1"/>
</dbReference>
<dbReference type="InterPro" id="IPR000629">
    <property type="entry name" value="RNA-helicase_DEAD-box_CS"/>
</dbReference>